<feature type="region of interest" description="Disordered" evidence="1">
    <location>
        <begin position="106"/>
        <end position="126"/>
    </location>
</feature>
<name>A0A0G4IEH4_9ALVE</name>
<dbReference type="InterPro" id="IPR027417">
    <property type="entry name" value="P-loop_NTPase"/>
</dbReference>
<dbReference type="VEuPathDB" id="CryptoDB:Cvel_13685"/>
<feature type="region of interest" description="Disordered" evidence="1">
    <location>
        <begin position="156"/>
        <end position="186"/>
    </location>
</feature>
<proteinExistence type="predicted"/>
<dbReference type="Gene3D" id="3.40.50.300">
    <property type="entry name" value="P-loop containing nucleotide triphosphate hydrolases"/>
    <property type="match status" value="1"/>
</dbReference>
<dbReference type="EMBL" id="CDMZ01005893">
    <property type="protein sequence ID" value="CEM55608.1"/>
    <property type="molecule type" value="Genomic_DNA"/>
</dbReference>
<accession>A0A0G4IEH4</accession>
<reference evidence="2" key="1">
    <citation type="submission" date="2014-11" db="EMBL/GenBank/DDBJ databases">
        <authorList>
            <person name="Otto D Thomas"/>
            <person name="Naeem Raeece"/>
        </authorList>
    </citation>
    <scope>NUCLEOTIDE SEQUENCE</scope>
</reference>
<dbReference type="Pfam" id="PF08477">
    <property type="entry name" value="Roc"/>
    <property type="match status" value="1"/>
</dbReference>
<evidence type="ECO:0000313" key="2">
    <source>
        <dbReference type="EMBL" id="CEM55608.1"/>
    </source>
</evidence>
<feature type="region of interest" description="Disordered" evidence="1">
    <location>
        <begin position="1"/>
        <end position="24"/>
    </location>
</feature>
<organism evidence="2">
    <name type="scientific">Chromera velia CCMP2878</name>
    <dbReference type="NCBI Taxonomy" id="1169474"/>
    <lineage>
        <taxon>Eukaryota</taxon>
        <taxon>Sar</taxon>
        <taxon>Alveolata</taxon>
        <taxon>Colpodellida</taxon>
        <taxon>Chromeraceae</taxon>
        <taxon>Chromera</taxon>
    </lineage>
</organism>
<sequence length="322" mass="36350">MAVPKDGRRLSVSNQKEQEGDDPLELSFWDHGGQREYEPTNTLYINRRTLEILCFDAAAVLDLPQETRIDALSQFIQRWMEAIKAHVDAPHIVVLANKGAFRSRWKKEGATTDGRGCKSNDGMPRQQKQFWAGPRSEGQMDLDGVDRQPSLSTLKFKSAEKSLDKSTNVSNEGKGAKGGQQVGINPIERCFADDEEGEDQSQEENSEEIQQSLPSISQVYFIDATDNTNIQCLMDSIFLYTRRTPAFHFVGEQIPSYFALFRQAARDERQHRTGTKAPQLLSMFPSNPETATAPAERTLFYLWNKAIDLIEGDLKKNQIEDG</sequence>
<protein>
    <submittedName>
        <fullName evidence="2">Uncharacterized protein</fullName>
    </submittedName>
</protein>
<gene>
    <name evidence="2" type="ORF">Cvel_13685</name>
</gene>
<dbReference type="SUPFAM" id="SSF52540">
    <property type="entry name" value="P-loop containing nucleoside triphosphate hydrolases"/>
    <property type="match status" value="1"/>
</dbReference>
<dbReference type="AlphaFoldDB" id="A0A0G4IEH4"/>
<feature type="compositionally biased region" description="Basic and acidic residues" evidence="1">
    <location>
        <begin position="106"/>
        <end position="118"/>
    </location>
</feature>
<evidence type="ECO:0000256" key="1">
    <source>
        <dbReference type="SAM" id="MobiDB-lite"/>
    </source>
</evidence>